<dbReference type="VEuPathDB" id="FungiDB:SCODWIG_00616"/>
<accession>A0A376B2E8</accession>
<comment type="function">
    <text evidence="1">May be involved in the modulation of rDNA transcription.</text>
</comment>
<evidence type="ECO:0000256" key="3">
    <source>
        <dbReference type="ARBA" id="ARBA00015811"/>
    </source>
</evidence>
<evidence type="ECO:0000313" key="9">
    <source>
        <dbReference type="Proteomes" id="UP000262825"/>
    </source>
</evidence>
<keyword evidence="4 5" id="KW-0694">RNA-binding</keyword>
<dbReference type="EMBL" id="UFAJ01000056">
    <property type="protein sequence ID" value="SSD58855.1"/>
    <property type="molecule type" value="Genomic_DNA"/>
</dbReference>
<dbReference type="PROSITE" id="PS50102">
    <property type="entry name" value="RRM"/>
    <property type="match status" value="2"/>
</dbReference>
<evidence type="ECO:0000256" key="2">
    <source>
        <dbReference type="ARBA" id="ARBA00006567"/>
    </source>
</evidence>
<dbReference type="Pfam" id="PF00076">
    <property type="entry name" value="RRM_1"/>
    <property type="match status" value="2"/>
</dbReference>
<comment type="similarity">
    <text evidence="2">Belongs to the RRT5 family.</text>
</comment>
<feature type="region of interest" description="Disordered" evidence="6">
    <location>
        <begin position="143"/>
        <end position="216"/>
    </location>
</feature>
<dbReference type="InterPro" id="IPR000504">
    <property type="entry name" value="RRM_dom"/>
</dbReference>
<protein>
    <recommendedName>
        <fullName evidence="3">Regulator of rDNA transcription protein 5</fullName>
    </recommendedName>
</protein>
<feature type="domain" description="RRM" evidence="7">
    <location>
        <begin position="220"/>
        <end position="303"/>
    </location>
</feature>
<evidence type="ECO:0000259" key="7">
    <source>
        <dbReference type="PROSITE" id="PS50102"/>
    </source>
</evidence>
<feature type="domain" description="RRM" evidence="7">
    <location>
        <begin position="43"/>
        <end position="126"/>
    </location>
</feature>
<reference evidence="9" key="1">
    <citation type="submission" date="2018-06" db="EMBL/GenBank/DDBJ databases">
        <authorList>
            <person name="Guldener U."/>
        </authorList>
    </citation>
    <scope>NUCLEOTIDE SEQUENCE [LARGE SCALE GENOMIC DNA]</scope>
    <source>
        <strain evidence="9">UTAD17</strain>
    </source>
</reference>
<dbReference type="GO" id="GO:1990904">
    <property type="term" value="C:ribonucleoprotein complex"/>
    <property type="evidence" value="ECO:0007669"/>
    <property type="project" value="TreeGrafter"/>
</dbReference>
<keyword evidence="9" id="KW-1185">Reference proteome</keyword>
<dbReference type="SMART" id="SM00360">
    <property type="entry name" value="RRM"/>
    <property type="match status" value="2"/>
</dbReference>
<dbReference type="Proteomes" id="UP000262825">
    <property type="component" value="Unassembled WGS sequence"/>
</dbReference>
<evidence type="ECO:0000256" key="1">
    <source>
        <dbReference type="ARBA" id="ARBA00003119"/>
    </source>
</evidence>
<dbReference type="GO" id="GO:0003729">
    <property type="term" value="F:mRNA binding"/>
    <property type="evidence" value="ECO:0007669"/>
    <property type="project" value="TreeGrafter"/>
</dbReference>
<gene>
    <name evidence="8" type="ORF">SCODWIG_00616</name>
</gene>
<dbReference type="InterPro" id="IPR034244">
    <property type="entry name" value="Rrt5_RRM1"/>
</dbReference>
<dbReference type="InterPro" id="IPR035979">
    <property type="entry name" value="RBD_domain_sf"/>
</dbReference>
<evidence type="ECO:0000256" key="5">
    <source>
        <dbReference type="PROSITE-ProRule" id="PRU00176"/>
    </source>
</evidence>
<dbReference type="GO" id="GO:0005634">
    <property type="term" value="C:nucleus"/>
    <property type="evidence" value="ECO:0007669"/>
    <property type="project" value="TreeGrafter"/>
</dbReference>
<dbReference type="CDD" id="cd12409">
    <property type="entry name" value="RRM1_RRT5"/>
    <property type="match status" value="1"/>
</dbReference>
<dbReference type="PANTHER" id="PTHR23003:SF54">
    <property type="entry name" value="REGULATOR OF RDNA TRANSCRIPTION PROTEIN 5"/>
    <property type="match status" value="1"/>
</dbReference>
<sequence>MTLENQVLTENSESAIVETVQNNDSSTTNKNEPLENDMKPDVKRVYISNLNFETTEGDLFGYLEDSGCKSVLIPSQTVRGFRTNKVRPLGIAYAEFETPKQAREVVDKFNGVVFKERALRFKLYSPYSPAVVTEKISKANKKSRFSRLGVSNDKKDKNQIVKTASNKKDKRMNLLSDSAQKEGEGENKQLQQQDPDKPGTTEIPNSTEDSKGENKEVSKDTVYCAYLPPKATDVELREYFQKYGPTDVYVFKNRYYRRGLHFHRYVLAALVTLTGEDSASKASEELKNTKFMNKSIVIKPSYLEKIKEVQKAAAFKSNPSSSLPQDEVQE</sequence>
<dbReference type="GO" id="GO:0005737">
    <property type="term" value="C:cytoplasm"/>
    <property type="evidence" value="ECO:0007669"/>
    <property type="project" value="TreeGrafter"/>
</dbReference>
<proteinExistence type="inferred from homology"/>
<organism evidence="8 9">
    <name type="scientific">Saccharomycodes ludwigii</name>
    <dbReference type="NCBI Taxonomy" id="36035"/>
    <lineage>
        <taxon>Eukaryota</taxon>
        <taxon>Fungi</taxon>
        <taxon>Dikarya</taxon>
        <taxon>Ascomycota</taxon>
        <taxon>Saccharomycotina</taxon>
        <taxon>Saccharomycetes</taxon>
        <taxon>Saccharomycodales</taxon>
        <taxon>Saccharomycodaceae</taxon>
        <taxon>Saccharomycodes</taxon>
    </lineage>
</organism>
<dbReference type="SUPFAM" id="SSF54928">
    <property type="entry name" value="RNA-binding domain, RBD"/>
    <property type="match status" value="2"/>
</dbReference>
<evidence type="ECO:0000313" key="8">
    <source>
        <dbReference type="EMBL" id="SSD58855.1"/>
    </source>
</evidence>
<evidence type="ECO:0000256" key="6">
    <source>
        <dbReference type="SAM" id="MobiDB-lite"/>
    </source>
</evidence>
<dbReference type="InterPro" id="IPR012677">
    <property type="entry name" value="Nucleotide-bd_a/b_plait_sf"/>
</dbReference>
<dbReference type="OrthoDB" id="439808at2759"/>
<dbReference type="AlphaFoldDB" id="A0A376B2E8"/>
<dbReference type="InterPro" id="IPR050374">
    <property type="entry name" value="RRT5_SRSF_SR"/>
</dbReference>
<evidence type="ECO:0000256" key="4">
    <source>
        <dbReference type="ARBA" id="ARBA00022884"/>
    </source>
</evidence>
<dbReference type="Gene3D" id="3.30.70.330">
    <property type="match status" value="2"/>
</dbReference>
<name>A0A376B2E8_9ASCO</name>
<dbReference type="PANTHER" id="PTHR23003">
    <property type="entry name" value="RNA RECOGNITION MOTIF RRM DOMAIN CONTAINING PROTEIN"/>
    <property type="match status" value="1"/>
</dbReference>